<dbReference type="GO" id="GO:0034587">
    <property type="term" value="P:piRNA processing"/>
    <property type="evidence" value="ECO:0007669"/>
    <property type="project" value="TreeGrafter"/>
</dbReference>
<comment type="caution">
    <text evidence="4">The sequence shown here is derived from an EMBL/GenBank/DDBJ whole genome shotgun (WGS) entry which is preliminary data.</text>
</comment>
<evidence type="ECO:0000256" key="1">
    <source>
        <dbReference type="ARBA" id="ARBA00022737"/>
    </source>
</evidence>
<dbReference type="SUPFAM" id="SSF48452">
    <property type="entry name" value="TPR-like"/>
    <property type="match status" value="1"/>
</dbReference>
<dbReference type="SMART" id="SM00028">
    <property type="entry name" value="TPR"/>
    <property type="match status" value="2"/>
</dbReference>
<dbReference type="InterPro" id="IPR019734">
    <property type="entry name" value="TPR_rpt"/>
</dbReference>
<gene>
    <name evidence="4" type="ORF">B7P43_G13622</name>
</gene>
<dbReference type="GO" id="GO:0051879">
    <property type="term" value="F:Hsp90 protein binding"/>
    <property type="evidence" value="ECO:0007669"/>
    <property type="project" value="TreeGrafter"/>
</dbReference>
<reference evidence="4 5" key="1">
    <citation type="submission" date="2017-12" db="EMBL/GenBank/DDBJ databases">
        <title>Hemimetabolous genomes reveal molecular basis of termite eusociality.</title>
        <authorList>
            <person name="Harrison M.C."/>
            <person name="Jongepier E."/>
            <person name="Robertson H.M."/>
            <person name="Arning N."/>
            <person name="Bitard-Feildel T."/>
            <person name="Chao H."/>
            <person name="Childers C.P."/>
            <person name="Dinh H."/>
            <person name="Doddapaneni H."/>
            <person name="Dugan S."/>
            <person name="Gowin J."/>
            <person name="Greiner C."/>
            <person name="Han Y."/>
            <person name="Hu H."/>
            <person name="Hughes D.S.T."/>
            <person name="Huylmans A.-K."/>
            <person name="Kemena C."/>
            <person name="Kremer L.P.M."/>
            <person name="Lee S.L."/>
            <person name="Lopez-Ezquerra A."/>
            <person name="Mallet L."/>
            <person name="Monroy-Kuhn J.M."/>
            <person name="Moser A."/>
            <person name="Murali S.C."/>
            <person name="Muzny D.M."/>
            <person name="Otani S."/>
            <person name="Piulachs M.-D."/>
            <person name="Poelchau M."/>
            <person name="Qu J."/>
            <person name="Schaub F."/>
            <person name="Wada-Katsumata A."/>
            <person name="Worley K.C."/>
            <person name="Xie Q."/>
            <person name="Ylla G."/>
            <person name="Poulsen M."/>
            <person name="Gibbs R.A."/>
            <person name="Schal C."/>
            <person name="Richards S."/>
            <person name="Belles X."/>
            <person name="Korb J."/>
            <person name="Bornberg-Bauer E."/>
        </authorList>
    </citation>
    <scope>NUCLEOTIDE SEQUENCE [LARGE SCALE GENOMIC DNA]</scope>
    <source>
        <tissue evidence="4">Whole body</tissue>
    </source>
</reference>
<accession>A0A2J7RPM0</accession>
<dbReference type="EMBL" id="NEVH01001358">
    <property type="protein sequence ID" value="PNF42776.1"/>
    <property type="molecule type" value="Genomic_DNA"/>
</dbReference>
<name>A0A2J7RPM0_9NEOP</name>
<proteinExistence type="predicted"/>
<dbReference type="Gene3D" id="1.25.40.10">
    <property type="entry name" value="Tetratricopeptide repeat domain"/>
    <property type="match status" value="1"/>
</dbReference>
<keyword evidence="5" id="KW-1185">Reference proteome</keyword>
<evidence type="ECO:0000256" key="2">
    <source>
        <dbReference type="ARBA" id="ARBA00022803"/>
    </source>
</evidence>
<keyword evidence="2 3" id="KW-0802">TPR repeat</keyword>
<sequence>MFKKDQIGGAVNKYKKAVSILENCHLKDEEEEAKQQNMLLKLYINLAVCYNKQKVPRLACVMCRNALVIQPRNVKALFNFGRALLMLSDFDQAKHFLISAQKIEPQNNEISNELKKLDKKRKTYEVDVKIFSQRLFSGTSGKVDNEPKSKKCVVSAEFENSARKFLTEFVNDSEKSQMPLPTGLTAQEEFCIRQTAEQLGLIIRSQGRIGEKLLYISKPEPE</sequence>
<dbReference type="InterPro" id="IPR042282">
    <property type="entry name" value="FKBP6/shu"/>
</dbReference>
<dbReference type="Proteomes" id="UP000235965">
    <property type="component" value="Unassembled WGS sequence"/>
</dbReference>
<protein>
    <submittedName>
        <fullName evidence="4">Uncharacterized protein</fullName>
    </submittedName>
</protein>
<dbReference type="Gene3D" id="3.30.1370.50">
    <property type="entry name" value="R3H-like domain"/>
    <property type="match status" value="1"/>
</dbReference>
<dbReference type="GO" id="GO:0003676">
    <property type="term" value="F:nucleic acid binding"/>
    <property type="evidence" value="ECO:0007669"/>
    <property type="project" value="InterPro"/>
</dbReference>
<evidence type="ECO:0000313" key="4">
    <source>
        <dbReference type="EMBL" id="PNF42776.1"/>
    </source>
</evidence>
<dbReference type="PANTHER" id="PTHR46674">
    <property type="entry name" value="INACTIVE PEPTIDYL-PROLYL CIS-TRANS ISOMERASE FKBP6"/>
    <property type="match status" value="1"/>
</dbReference>
<keyword evidence="1" id="KW-0677">Repeat</keyword>
<dbReference type="PANTHER" id="PTHR46674:SF1">
    <property type="entry name" value="INACTIVE PEPTIDYL-PROLYL CIS-TRANS ISOMERASE FKBP6"/>
    <property type="match status" value="1"/>
</dbReference>
<evidence type="ECO:0000313" key="5">
    <source>
        <dbReference type="Proteomes" id="UP000235965"/>
    </source>
</evidence>
<feature type="repeat" description="TPR" evidence="3">
    <location>
        <begin position="74"/>
        <end position="107"/>
    </location>
</feature>
<dbReference type="InterPro" id="IPR011990">
    <property type="entry name" value="TPR-like_helical_dom_sf"/>
</dbReference>
<dbReference type="PROSITE" id="PS50005">
    <property type="entry name" value="TPR"/>
    <property type="match status" value="1"/>
</dbReference>
<organism evidence="4 5">
    <name type="scientific">Cryptotermes secundus</name>
    <dbReference type="NCBI Taxonomy" id="105785"/>
    <lineage>
        <taxon>Eukaryota</taxon>
        <taxon>Metazoa</taxon>
        <taxon>Ecdysozoa</taxon>
        <taxon>Arthropoda</taxon>
        <taxon>Hexapoda</taxon>
        <taxon>Insecta</taxon>
        <taxon>Pterygota</taxon>
        <taxon>Neoptera</taxon>
        <taxon>Polyneoptera</taxon>
        <taxon>Dictyoptera</taxon>
        <taxon>Blattodea</taxon>
        <taxon>Blattoidea</taxon>
        <taxon>Termitoidae</taxon>
        <taxon>Kalotermitidae</taxon>
        <taxon>Cryptotermitinae</taxon>
        <taxon>Cryptotermes</taxon>
    </lineage>
</organism>
<dbReference type="OrthoDB" id="8116123at2759"/>
<dbReference type="AlphaFoldDB" id="A0A2J7RPM0"/>
<dbReference type="GO" id="GO:0005737">
    <property type="term" value="C:cytoplasm"/>
    <property type="evidence" value="ECO:0007669"/>
    <property type="project" value="TreeGrafter"/>
</dbReference>
<evidence type="ECO:0000256" key="3">
    <source>
        <dbReference type="PROSITE-ProRule" id="PRU00339"/>
    </source>
</evidence>
<dbReference type="InterPro" id="IPR036867">
    <property type="entry name" value="R3H_dom_sf"/>
</dbReference>
<dbReference type="GO" id="GO:0007283">
    <property type="term" value="P:spermatogenesis"/>
    <property type="evidence" value="ECO:0007669"/>
    <property type="project" value="TreeGrafter"/>
</dbReference>